<dbReference type="InterPro" id="IPR006127">
    <property type="entry name" value="ZnuA-like"/>
</dbReference>
<dbReference type="EMBL" id="RCVZ01000001">
    <property type="protein sequence ID" value="RLQ97846.1"/>
    <property type="molecule type" value="Genomic_DNA"/>
</dbReference>
<evidence type="ECO:0000313" key="5">
    <source>
        <dbReference type="EMBL" id="RLQ97846.1"/>
    </source>
</evidence>
<dbReference type="GO" id="GO:0007155">
    <property type="term" value="P:cell adhesion"/>
    <property type="evidence" value="ECO:0007669"/>
    <property type="project" value="InterPro"/>
</dbReference>
<dbReference type="PANTHER" id="PTHR42953">
    <property type="entry name" value="HIGH-AFFINITY ZINC UPTAKE SYSTEM PROTEIN ZNUA-RELATED"/>
    <property type="match status" value="1"/>
</dbReference>
<feature type="signal peptide" evidence="4">
    <location>
        <begin position="1"/>
        <end position="20"/>
    </location>
</feature>
<dbReference type="Gene3D" id="3.40.50.1980">
    <property type="entry name" value="Nitrogenase molybdenum iron protein domain"/>
    <property type="match status" value="2"/>
</dbReference>
<proteinExistence type="inferred from homology"/>
<comment type="caution">
    <text evidence="5">The sequence shown here is derived from an EMBL/GenBank/DDBJ whole genome shotgun (WGS) entry which is preliminary data.</text>
</comment>
<organism evidence="5 6">
    <name type="scientific">Falsibacillus albus</name>
    <dbReference type="NCBI Taxonomy" id="2478915"/>
    <lineage>
        <taxon>Bacteria</taxon>
        <taxon>Bacillati</taxon>
        <taxon>Bacillota</taxon>
        <taxon>Bacilli</taxon>
        <taxon>Bacillales</taxon>
        <taxon>Bacillaceae</taxon>
        <taxon>Falsibacillus</taxon>
    </lineage>
</organism>
<feature type="chain" id="PRO_5038881410" evidence="4">
    <location>
        <begin position="21"/>
        <end position="305"/>
    </location>
</feature>
<evidence type="ECO:0000313" key="6">
    <source>
        <dbReference type="Proteomes" id="UP000276770"/>
    </source>
</evidence>
<dbReference type="PRINTS" id="PR00690">
    <property type="entry name" value="ADHESNFAMILY"/>
</dbReference>
<dbReference type="Proteomes" id="UP000276770">
    <property type="component" value="Unassembled WGS sequence"/>
</dbReference>
<dbReference type="OrthoDB" id="9810636at2"/>
<dbReference type="InterPro" id="IPR006128">
    <property type="entry name" value="Lipoprotein_PsaA-like"/>
</dbReference>
<comment type="similarity">
    <text evidence="3">Belongs to the bacterial solute-binding protein 9 family.</text>
</comment>
<evidence type="ECO:0000256" key="3">
    <source>
        <dbReference type="RuleBase" id="RU003512"/>
    </source>
</evidence>
<dbReference type="AlphaFoldDB" id="A0A3L7K420"/>
<dbReference type="PRINTS" id="PR00691">
    <property type="entry name" value="ADHESINB"/>
</dbReference>
<dbReference type="InterPro" id="IPR050492">
    <property type="entry name" value="Bact_metal-bind_prot9"/>
</dbReference>
<evidence type="ECO:0000256" key="1">
    <source>
        <dbReference type="ARBA" id="ARBA00022448"/>
    </source>
</evidence>
<gene>
    <name evidence="5" type="ORF">D9X91_00165</name>
</gene>
<keyword evidence="2 4" id="KW-0732">Signal</keyword>
<dbReference type="GO" id="GO:0046872">
    <property type="term" value="F:metal ion binding"/>
    <property type="evidence" value="ECO:0007669"/>
    <property type="project" value="InterPro"/>
</dbReference>
<evidence type="ECO:0000256" key="2">
    <source>
        <dbReference type="ARBA" id="ARBA00022729"/>
    </source>
</evidence>
<keyword evidence="6" id="KW-1185">Reference proteome</keyword>
<protein>
    <submittedName>
        <fullName evidence="5">Adhesin</fullName>
    </submittedName>
</protein>
<dbReference type="SUPFAM" id="SSF53807">
    <property type="entry name" value="Helical backbone' metal receptor"/>
    <property type="match status" value="1"/>
</dbReference>
<sequence length="305" mass="34523">MRVLKLILSILIIISLSACSEQQKNTASKKKKNHLDIYTTVYPIQEFTKLIGGKYVTVNTIYPPGSDEHTFEPSQKDMMNLADSDLLFYVGLGLEGFVNKSEQTLKDENVKLVPLGEKINLDAQPAENKNGDVNPHIWLDPIYAKEMAKQITKTLSSEMPKHKTEFEQNYDKLAAKLDQLDSDFAKMASQAKHKEFIVSHAAYSYWESRYGLKQTSVAGISTSDEPSQQDLKKIVETAKKAHLKYILFEQNVPSRLTDVVKKAVGAQSLTLYNLAVLNENNIKNHDDYFSLMRKNIATLKKALNY</sequence>
<evidence type="ECO:0000256" key="4">
    <source>
        <dbReference type="SAM" id="SignalP"/>
    </source>
</evidence>
<accession>A0A3L7K420</accession>
<dbReference type="GO" id="GO:0030001">
    <property type="term" value="P:metal ion transport"/>
    <property type="evidence" value="ECO:0007669"/>
    <property type="project" value="InterPro"/>
</dbReference>
<name>A0A3L7K420_9BACI</name>
<keyword evidence="1 3" id="KW-0813">Transport</keyword>
<reference evidence="5 6" key="1">
    <citation type="submission" date="2018-10" db="EMBL/GenBank/DDBJ databases">
        <title>Falsibacillus sp. genome draft.</title>
        <authorList>
            <person name="Shi S."/>
        </authorList>
    </citation>
    <scope>NUCLEOTIDE SEQUENCE [LARGE SCALE GENOMIC DNA]</scope>
    <source>
        <strain evidence="5 6">GY 10110</strain>
    </source>
</reference>
<dbReference type="RefSeq" id="WP_121678538.1">
    <property type="nucleotide sequence ID" value="NZ_RCVZ01000001.1"/>
</dbReference>
<dbReference type="Pfam" id="PF01297">
    <property type="entry name" value="ZnuA"/>
    <property type="match status" value="1"/>
</dbReference>
<dbReference type="InterPro" id="IPR006129">
    <property type="entry name" value="AdhesinB"/>
</dbReference>
<dbReference type="PANTHER" id="PTHR42953:SF8">
    <property type="entry name" value="ZINT DOMAIN-CONTAINING PROTEIN"/>
    <property type="match status" value="1"/>
</dbReference>
<dbReference type="PROSITE" id="PS51257">
    <property type="entry name" value="PROKAR_LIPOPROTEIN"/>
    <property type="match status" value="1"/>
</dbReference>